<dbReference type="Proteomes" id="UP000054662">
    <property type="component" value="Unassembled WGS sequence"/>
</dbReference>
<proteinExistence type="predicted"/>
<gene>
    <name evidence="1" type="ORF">Lwor_2093</name>
</gene>
<evidence type="ECO:0000313" key="2">
    <source>
        <dbReference type="Proteomes" id="UP000054662"/>
    </source>
</evidence>
<name>A0A0W1A6D7_9GAMM</name>
<dbReference type="PATRIC" id="fig|45076.6.peg.2293"/>
<dbReference type="RefSeq" id="WP_058493855.1">
    <property type="nucleotide sequence ID" value="NZ_CBCRUR010000022.1"/>
</dbReference>
<reference evidence="1 2" key="1">
    <citation type="submission" date="2015-11" db="EMBL/GenBank/DDBJ databases">
        <title>Genomic analysis of 38 Legionella species identifies large and diverse effector repertoires.</title>
        <authorList>
            <person name="Burstein D."/>
            <person name="Amaro F."/>
            <person name="Zusman T."/>
            <person name="Lifshitz Z."/>
            <person name="Cohen O."/>
            <person name="Gilbert J.A."/>
            <person name="Pupko T."/>
            <person name="Shuman H.A."/>
            <person name="Segal G."/>
        </authorList>
    </citation>
    <scope>NUCLEOTIDE SEQUENCE [LARGE SCALE GENOMIC DNA]</scope>
    <source>
        <strain evidence="1 2">ATCC 49508</strain>
    </source>
</reference>
<sequence length="84" mass="9273">MITNDKISPDIIGYQGMPSGNANEVIIQVSKKDGAVLNGTFSFYDLKTLKSLPVFHQTEPEEVELLVSHWQTKIAPGVIIKICD</sequence>
<keyword evidence="2" id="KW-1185">Reference proteome</keyword>
<comment type="caution">
    <text evidence="1">The sequence shown here is derived from an EMBL/GenBank/DDBJ whole genome shotgun (WGS) entry which is preliminary data.</text>
</comment>
<dbReference type="EMBL" id="LNZC01000027">
    <property type="protein sequence ID" value="KTD76868.1"/>
    <property type="molecule type" value="Genomic_DNA"/>
</dbReference>
<dbReference type="AlphaFoldDB" id="A0A0W1A6D7"/>
<organism evidence="1 2">
    <name type="scientific">Legionella worsleiensis</name>
    <dbReference type="NCBI Taxonomy" id="45076"/>
    <lineage>
        <taxon>Bacteria</taxon>
        <taxon>Pseudomonadati</taxon>
        <taxon>Pseudomonadota</taxon>
        <taxon>Gammaproteobacteria</taxon>
        <taxon>Legionellales</taxon>
        <taxon>Legionellaceae</taxon>
        <taxon>Legionella</taxon>
    </lineage>
</organism>
<protein>
    <submittedName>
        <fullName evidence="1">Uncharacterized protein</fullName>
    </submittedName>
</protein>
<evidence type="ECO:0000313" key="1">
    <source>
        <dbReference type="EMBL" id="KTD76868.1"/>
    </source>
</evidence>
<accession>A0A0W1A6D7</accession>